<feature type="transmembrane region" description="Helical" evidence="1">
    <location>
        <begin position="166"/>
        <end position="184"/>
    </location>
</feature>
<feature type="transmembrane region" description="Helical" evidence="1">
    <location>
        <begin position="7"/>
        <end position="30"/>
    </location>
</feature>
<sequence>METLVKILIYIHAFFGGLGLISGIAGIAVKKGSKLHKNSGKAFSYSMFISSLVSLVIARMPGHENLFLFLIGVYTIYLVLAGNRALTFKGDIKSSADTIDKTISGTMLGASVLMLLIGIYQLTMHKGGNAVLFAFFGGFGLYMTLKDFYTFRVFKEKKNAWLSSHIGRMVAALIASITAFMVAGLHLQTLVMWTLPSVIGTIYISYWNRKIKGMPSLALAK</sequence>
<dbReference type="Proteomes" id="UP001326715">
    <property type="component" value="Chromosome"/>
</dbReference>
<accession>A0A1K1RKU0</accession>
<feature type="transmembrane region" description="Helical" evidence="1">
    <location>
        <begin position="128"/>
        <end position="145"/>
    </location>
</feature>
<evidence type="ECO:0000313" key="2">
    <source>
        <dbReference type="EMBL" id="SFW72460.1"/>
    </source>
</evidence>
<name>A0A1K1RKU0_9BACT</name>
<dbReference type="EMBL" id="CP140154">
    <property type="protein sequence ID" value="WQG87095.1"/>
    <property type="molecule type" value="Genomic_DNA"/>
</dbReference>
<organism evidence="2 4">
    <name type="scientific">Chitinophaga sancti</name>
    <dbReference type="NCBI Taxonomy" id="1004"/>
    <lineage>
        <taxon>Bacteria</taxon>
        <taxon>Pseudomonadati</taxon>
        <taxon>Bacteroidota</taxon>
        <taxon>Chitinophagia</taxon>
        <taxon>Chitinophagales</taxon>
        <taxon>Chitinophagaceae</taxon>
        <taxon>Chitinophaga</taxon>
    </lineage>
</organism>
<evidence type="ECO:0000313" key="3">
    <source>
        <dbReference type="EMBL" id="WQG87095.1"/>
    </source>
</evidence>
<dbReference type="STRING" id="1004.SAMN05661012_03938"/>
<feature type="transmembrane region" description="Helical" evidence="1">
    <location>
        <begin position="103"/>
        <end position="122"/>
    </location>
</feature>
<feature type="transmembrane region" description="Helical" evidence="1">
    <location>
        <begin position="66"/>
        <end position="82"/>
    </location>
</feature>
<evidence type="ECO:0008006" key="6">
    <source>
        <dbReference type="Google" id="ProtNLM"/>
    </source>
</evidence>
<keyword evidence="5" id="KW-1185">Reference proteome</keyword>
<feature type="transmembrane region" description="Helical" evidence="1">
    <location>
        <begin position="190"/>
        <end position="207"/>
    </location>
</feature>
<gene>
    <name evidence="2" type="ORF">SAMN05661012_03938</name>
    <name evidence="3" type="ORF">SR876_19435</name>
</gene>
<dbReference type="EMBL" id="FPIZ01000012">
    <property type="protein sequence ID" value="SFW72460.1"/>
    <property type="molecule type" value="Genomic_DNA"/>
</dbReference>
<keyword evidence="1" id="KW-0812">Transmembrane</keyword>
<evidence type="ECO:0000313" key="4">
    <source>
        <dbReference type="Proteomes" id="UP000183788"/>
    </source>
</evidence>
<dbReference type="OrthoDB" id="5984490at2"/>
<evidence type="ECO:0000313" key="5">
    <source>
        <dbReference type="Proteomes" id="UP001326715"/>
    </source>
</evidence>
<dbReference type="AlphaFoldDB" id="A0A1K1RKU0"/>
<protein>
    <recommendedName>
        <fullName evidence="6">DUF2306 domain-containing protein</fullName>
    </recommendedName>
</protein>
<keyword evidence="1" id="KW-1133">Transmembrane helix</keyword>
<proteinExistence type="predicted"/>
<reference evidence="2 4" key="1">
    <citation type="submission" date="2016-11" db="EMBL/GenBank/DDBJ databases">
        <authorList>
            <person name="Jaros S."/>
            <person name="Januszkiewicz K."/>
            <person name="Wedrychowicz H."/>
        </authorList>
    </citation>
    <scope>NUCLEOTIDE SEQUENCE [LARGE SCALE GENOMIC DNA]</scope>
    <source>
        <strain evidence="2 4">DSM 784</strain>
    </source>
</reference>
<dbReference type="RefSeq" id="WP_072362925.1">
    <property type="nucleotide sequence ID" value="NZ_CP139972.1"/>
</dbReference>
<feature type="transmembrane region" description="Helical" evidence="1">
    <location>
        <begin position="42"/>
        <end position="60"/>
    </location>
</feature>
<dbReference type="Proteomes" id="UP000183788">
    <property type="component" value="Unassembled WGS sequence"/>
</dbReference>
<evidence type="ECO:0000256" key="1">
    <source>
        <dbReference type="SAM" id="Phobius"/>
    </source>
</evidence>
<reference evidence="3 5" key="2">
    <citation type="submission" date="2023-11" db="EMBL/GenBank/DDBJ databases">
        <title>MicrobeMod: A computational toolkit for identifying prokaryotic methylation and restriction-modification with nanopore sequencing.</title>
        <authorList>
            <person name="Crits-Christoph A."/>
            <person name="Kang S.C."/>
            <person name="Lee H."/>
            <person name="Ostrov N."/>
        </authorList>
    </citation>
    <scope>NUCLEOTIDE SEQUENCE [LARGE SCALE GENOMIC DNA]</scope>
    <source>
        <strain evidence="3 5">ATCC 23090</strain>
    </source>
</reference>
<keyword evidence="1" id="KW-0472">Membrane</keyword>